<evidence type="ECO:0000313" key="1">
    <source>
        <dbReference type="EMBL" id="HAF7989865.1"/>
    </source>
</evidence>
<accession>A0A753B5Q7</accession>
<dbReference type="AlphaFoldDB" id="A0A753B5Q7"/>
<reference evidence="1" key="1">
    <citation type="journal article" date="2018" name="Genome Biol.">
        <title>SKESA: strategic k-mer extension for scrupulous assemblies.</title>
        <authorList>
            <person name="Souvorov A."/>
            <person name="Agarwala R."/>
            <person name="Lipman D.J."/>
        </authorList>
    </citation>
    <scope>NUCLEOTIDE SEQUENCE</scope>
    <source>
        <strain evidence="1">405-87</strain>
    </source>
</reference>
<organism evidence="1">
    <name type="scientific">Salmonella enterica subsp. houtenae serovar 45:g,z51:-</name>
    <dbReference type="NCBI Taxonomy" id="1967611"/>
    <lineage>
        <taxon>Bacteria</taxon>
        <taxon>Pseudomonadati</taxon>
        <taxon>Pseudomonadota</taxon>
        <taxon>Gammaproteobacteria</taxon>
        <taxon>Enterobacterales</taxon>
        <taxon>Enterobacteriaceae</taxon>
        <taxon>Salmonella</taxon>
    </lineage>
</organism>
<evidence type="ECO:0008006" key="2">
    <source>
        <dbReference type="Google" id="ProtNLM"/>
    </source>
</evidence>
<sequence length="343" mass="39346">MKFSKKSIEQLVAGKFSQDFIEITLTQQDNTNTEVFTGSGFLYYKNYKLHIKMLHKENVPQSRIYPTYSNLANGELITEKYLFSLLATDLNGNTWHAKDIDPYKNMGASSSGISIDCEIYNIYKESDSGFQGFSYIFIVPQKFHIPCNLFQDLGEGGKRRTRCNFILDYIEVSVLLEDDYSCIRIKSNEPVEFDQADSIVNTLSVAGCTQLTPIVVRTQTPASNSILLKGIDIKNGTPLMEFLPQRSPNYLNEWIEFIKSYAEKFGTDKTFYYYWLKVFNAHQSDLENETLSLTVSIEGIVNNFHSKFKQSDTDFINLCREVMPIIDKLQINVSIPHNRAIHI</sequence>
<comment type="caution">
    <text evidence="1">The sequence shown here is derived from an EMBL/GenBank/DDBJ whole genome shotgun (WGS) entry which is preliminary data.</text>
</comment>
<gene>
    <name evidence="1" type="ORF">GND80_004801</name>
</gene>
<name>A0A753B5Q7_SALHO</name>
<reference evidence="1" key="2">
    <citation type="submission" date="2018-07" db="EMBL/GenBank/DDBJ databases">
        <authorList>
            <consortium name="NCBI Pathogen Detection Project"/>
        </authorList>
    </citation>
    <scope>NUCLEOTIDE SEQUENCE</scope>
    <source>
        <strain evidence="1">405-87</strain>
    </source>
</reference>
<proteinExistence type="predicted"/>
<protein>
    <recommendedName>
        <fullName evidence="2">ApeA N-terminal domain-containing protein</fullName>
    </recommendedName>
</protein>
<dbReference type="EMBL" id="DAAWID010000080">
    <property type="protein sequence ID" value="HAF7989865.1"/>
    <property type="molecule type" value="Genomic_DNA"/>
</dbReference>